<feature type="region of interest" description="Disordered" evidence="1">
    <location>
        <begin position="54"/>
        <end position="89"/>
    </location>
</feature>
<evidence type="ECO:0000256" key="2">
    <source>
        <dbReference type="SAM" id="SignalP"/>
    </source>
</evidence>
<evidence type="ECO:0000256" key="1">
    <source>
        <dbReference type="SAM" id="MobiDB-lite"/>
    </source>
</evidence>
<dbReference type="AlphaFoldDB" id="A0A1G2LCE3"/>
<feature type="compositionally biased region" description="Gly residues" evidence="1">
    <location>
        <begin position="57"/>
        <end position="70"/>
    </location>
</feature>
<comment type="caution">
    <text evidence="3">The sequence shown here is derived from an EMBL/GenBank/DDBJ whole genome shotgun (WGS) entry which is preliminary data.</text>
</comment>
<dbReference type="Proteomes" id="UP000176705">
    <property type="component" value="Unassembled WGS sequence"/>
</dbReference>
<accession>A0A1G2LCE3</accession>
<evidence type="ECO:0008006" key="5">
    <source>
        <dbReference type="Google" id="ProtNLM"/>
    </source>
</evidence>
<organism evidence="3 4">
    <name type="scientific">Candidatus Sungbacteria bacterium RIFCSPLOWO2_01_FULL_59_16</name>
    <dbReference type="NCBI Taxonomy" id="1802280"/>
    <lineage>
        <taxon>Bacteria</taxon>
        <taxon>Candidatus Sungiibacteriota</taxon>
    </lineage>
</organism>
<proteinExistence type="predicted"/>
<keyword evidence="2" id="KW-0732">Signal</keyword>
<feature type="chain" id="PRO_5009583540" description="PE-PGRS family protein" evidence="2">
    <location>
        <begin position="22"/>
        <end position="216"/>
    </location>
</feature>
<protein>
    <recommendedName>
        <fullName evidence="5">PE-PGRS family protein</fullName>
    </recommendedName>
</protein>
<feature type="region of interest" description="Disordered" evidence="1">
    <location>
        <begin position="147"/>
        <end position="183"/>
    </location>
</feature>
<reference evidence="3 4" key="1">
    <citation type="journal article" date="2016" name="Nat. Commun.">
        <title>Thousands of microbial genomes shed light on interconnected biogeochemical processes in an aquifer system.</title>
        <authorList>
            <person name="Anantharaman K."/>
            <person name="Brown C.T."/>
            <person name="Hug L.A."/>
            <person name="Sharon I."/>
            <person name="Castelle C.J."/>
            <person name="Probst A.J."/>
            <person name="Thomas B.C."/>
            <person name="Singh A."/>
            <person name="Wilkins M.J."/>
            <person name="Karaoz U."/>
            <person name="Brodie E.L."/>
            <person name="Williams K.H."/>
            <person name="Hubbard S.S."/>
            <person name="Banfield J.F."/>
        </authorList>
    </citation>
    <scope>NUCLEOTIDE SEQUENCE [LARGE SCALE GENOMIC DNA]</scope>
</reference>
<evidence type="ECO:0000313" key="3">
    <source>
        <dbReference type="EMBL" id="OHA08511.1"/>
    </source>
</evidence>
<name>A0A1G2LCE3_9BACT</name>
<feature type="compositionally biased region" description="Gly residues" evidence="1">
    <location>
        <begin position="157"/>
        <end position="167"/>
    </location>
</feature>
<dbReference type="STRING" id="1802280.A3B37_00215"/>
<dbReference type="EMBL" id="MHQS01000015">
    <property type="protein sequence ID" value="OHA08511.1"/>
    <property type="molecule type" value="Genomic_DNA"/>
</dbReference>
<sequence length="216" mass="20937">MVKKLLTSSVLVPMLSFGFYAAPVLANGDGNVVIVKNENSAKVVNVVNTGADTGGNSADGGYGGGAGNGGSVTSSDDNNTGGNGGNGGNGGDGGIIVTGNADAKSVVINKVNTNVTEVDPCGCEDESVVVVKNKNRAKVINVVNTGADTGNNTANGGDTGNGGGNGGDVTNSDDDNTGGDGGNAGNGGWGGLIGTGNANAKTVIVNRVNRNITRIP</sequence>
<gene>
    <name evidence="3" type="ORF">A3B37_00215</name>
</gene>
<evidence type="ECO:0000313" key="4">
    <source>
        <dbReference type="Proteomes" id="UP000176705"/>
    </source>
</evidence>
<feature type="signal peptide" evidence="2">
    <location>
        <begin position="1"/>
        <end position="21"/>
    </location>
</feature>
<feature type="compositionally biased region" description="Low complexity" evidence="1">
    <location>
        <begin position="147"/>
        <end position="156"/>
    </location>
</feature>